<dbReference type="GO" id="GO:0007165">
    <property type="term" value="P:signal transduction"/>
    <property type="evidence" value="ECO:0007669"/>
    <property type="project" value="UniProtKB-KW"/>
</dbReference>
<dbReference type="InterPro" id="IPR004090">
    <property type="entry name" value="Chemotax_Me-accpt_rcpt"/>
</dbReference>
<dbReference type="SMART" id="SM00283">
    <property type="entry name" value="MA"/>
    <property type="match status" value="1"/>
</dbReference>
<keyword evidence="2 8" id="KW-0812">Transmembrane</keyword>
<accession>A0A4U1BLQ4</accession>
<dbReference type="InterPro" id="IPR004089">
    <property type="entry name" value="MCPsignal_dom"/>
</dbReference>
<feature type="domain" description="Methyl-accepting transducer" evidence="9">
    <location>
        <begin position="376"/>
        <end position="612"/>
    </location>
</feature>
<gene>
    <name evidence="11" type="ORF">FCL42_17155</name>
</gene>
<dbReference type="EMBL" id="SWCJ01000017">
    <property type="protein sequence ID" value="TKB51755.1"/>
    <property type="molecule type" value="Genomic_DNA"/>
</dbReference>
<sequence length="645" mass="71044">MKTKTHAVASSVILLLIAFALVAAQYLNRQQQHQVTQDLQLSQNIQTGFKSQLQQPVNLYLIQGDAQRLTEANQGVQLLMELLAPLPSELTETTLTQLTAFKRKLSGDYLSAGKLAGDPRGLLSNSERNLLAYGRYLSQYAVSHYQANPHAAKDLLTASHQLPELVYQLRQLTGLSQLTQAQNSTALTQQLQQLESWSAALASLPLLGIQDSAEEDDLLSFDDDDLSDVGAEFQDELVSLGKRYRQELRSTKDNLIRIRTMRHDLEQEVAQLEHGLAALEQQRQQRSDTLNLQLQSLMSTIIAALVVFALISVWVQYRIAVKPLTELQKAFQRLVQSGRRQPLATSQSNSETNQIAIQFNRLLEQMAQRETDNQQQMADVSERLSHLVAEMSELANLADTQQHQVAHARGASSELDRLATEVVDASSSVVEGAKETNKAMTQGLSQITNLAALSNQTEDEVEVSLQALERLSGSVTNVTNIIDSISAIAEQTNLLALNAAIEAARAGEQGRGFAVVADEVRNLSTRTQQSLNEILTILNQLNASKTDLQGHMERIQTTASQQVCESSKLKAALETARALAEQAAVASRQSSVSAQLQAEQLHEFDQQMASLNSCGQESQQQNQRIATEVKRQADNITQILTQANV</sequence>
<reference evidence="11 12" key="1">
    <citation type="submission" date="2019-04" db="EMBL/GenBank/DDBJ databases">
        <authorList>
            <person name="Hwang J.C."/>
        </authorList>
    </citation>
    <scope>NUCLEOTIDE SEQUENCE [LARGE SCALE GENOMIC DNA]</scope>
    <source>
        <strain evidence="11 12">IMCC35002</strain>
    </source>
</reference>
<comment type="similarity">
    <text evidence="6">Belongs to the methyl-accepting chemotaxis (MCP) protein family.</text>
</comment>
<dbReference type="GO" id="GO:0016020">
    <property type="term" value="C:membrane"/>
    <property type="evidence" value="ECO:0007669"/>
    <property type="project" value="UniProtKB-SubCell"/>
</dbReference>
<proteinExistence type="inferred from homology"/>
<dbReference type="Proteomes" id="UP000305675">
    <property type="component" value="Unassembled WGS sequence"/>
</dbReference>
<keyword evidence="3 8" id="KW-1133">Transmembrane helix</keyword>
<dbReference type="PROSITE" id="PS50885">
    <property type="entry name" value="HAMP"/>
    <property type="match status" value="1"/>
</dbReference>
<dbReference type="Gene3D" id="6.10.340.10">
    <property type="match status" value="1"/>
</dbReference>
<dbReference type="PANTHER" id="PTHR32089">
    <property type="entry name" value="METHYL-ACCEPTING CHEMOTAXIS PROTEIN MCPB"/>
    <property type="match status" value="1"/>
</dbReference>
<dbReference type="GO" id="GO:0006935">
    <property type="term" value="P:chemotaxis"/>
    <property type="evidence" value="ECO:0007669"/>
    <property type="project" value="InterPro"/>
</dbReference>
<dbReference type="SUPFAM" id="SSF58104">
    <property type="entry name" value="Methyl-accepting chemotaxis protein (MCP) signaling domain"/>
    <property type="match status" value="1"/>
</dbReference>
<evidence type="ECO:0000256" key="1">
    <source>
        <dbReference type="ARBA" id="ARBA00004141"/>
    </source>
</evidence>
<evidence type="ECO:0000313" key="11">
    <source>
        <dbReference type="EMBL" id="TKB51755.1"/>
    </source>
</evidence>
<keyword evidence="4 8" id="KW-0472">Membrane</keyword>
<protein>
    <submittedName>
        <fullName evidence="11">Methyl-accepting chemotaxis protein</fullName>
    </submittedName>
</protein>
<evidence type="ECO:0000256" key="6">
    <source>
        <dbReference type="ARBA" id="ARBA00029447"/>
    </source>
</evidence>
<evidence type="ECO:0000259" key="10">
    <source>
        <dbReference type="PROSITE" id="PS50885"/>
    </source>
</evidence>
<evidence type="ECO:0000256" key="8">
    <source>
        <dbReference type="SAM" id="Phobius"/>
    </source>
</evidence>
<dbReference type="GO" id="GO:0004888">
    <property type="term" value="F:transmembrane signaling receptor activity"/>
    <property type="evidence" value="ECO:0007669"/>
    <property type="project" value="InterPro"/>
</dbReference>
<dbReference type="Gene3D" id="1.10.287.950">
    <property type="entry name" value="Methyl-accepting chemotaxis protein"/>
    <property type="match status" value="1"/>
</dbReference>
<feature type="domain" description="HAMP" evidence="10">
    <location>
        <begin position="318"/>
        <end position="371"/>
    </location>
</feature>
<name>A0A4U1BLQ4_9GAMM</name>
<dbReference type="PROSITE" id="PS50111">
    <property type="entry name" value="CHEMOTAXIS_TRANSDUC_2"/>
    <property type="match status" value="1"/>
</dbReference>
<dbReference type="InterPro" id="IPR003660">
    <property type="entry name" value="HAMP_dom"/>
</dbReference>
<evidence type="ECO:0000256" key="5">
    <source>
        <dbReference type="ARBA" id="ARBA00023224"/>
    </source>
</evidence>
<dbReference type="Pfam" id="PF00015">
    <property type="entry name" value="MCPsignal"/>
    <property type="match status" value="1"/>
</dbReference>
<evidence type="ECO:0000256" key="7">
    <source>
        <dbReference type="PROSITE-ProRule" id="PRU00284"/>
    </source>
</evidence>
<comment type="caution">
    <text evidence="11">The sequence shown here is derived from an EMBL/GenBank/DDBJ whole genome shotgun (WGS) entry which is preliminary data.</text>
</comment>
<evidence type="ECO:0000259" key="9">
    <source>
        <dbReference type="PROSITE" id="PS50111"/>
    </source>
</evidence>
<evidence type="ECO:0000256" key="4">
    <source>
        <dbReference type="ARBA" id="ARBA00023136"/>
    </source>
</evidence>
<keyword evidence="12" id="KW-1185">Reference proteome</keyword>
<keyword evidence="5 7" id="KW-0807">Transducer</keyword>
<dbReference type="AlphaFoldDB" id="A0A4U1BLQ4"/>
<dbReference type="PANTHER" id="PTHR32089:SF119">
    <property type="entry name" value="METHYL-ACCEPTING CHEMOTAXIS PROTEIN CTPL"/>
    <property type="match status" value="1"/>
</dbReference>
<comment type="subcellular location">
    <subcellularLocation>
        <location evidence="1">Membrane</location>
        <topology evidence="1">Multi-pass membrane protein</topology>
    </subcellularLocation>
</comment>
<evidence type="ECO:0000256" key="3">
    <source>
        <dbReference type="ARBA" id="ARBA00022989"/>
    </source>
</evidence>
<dbReference type="PRINTS" id="PR00260">
    <property type="entry name" value="CHEMTRNSDUCR"/>
</dbReference>
<dbReference type="OrthoDB" id="7024925at2"/>
<evidence type="ECO:0000313" key="12">
    <source>
        <dbReference type="Proteomes" id="UP000305675"/>
    </source>
</evidence>
<evidence type="ECO:0000256" key="2">
    <source>
        <dbReference type="ARBA" id="ARBA00022692"/>
    </source>
</evidence>
<organism evidence="11 12">
    <name type="scientific">Ferrimonas aestuarii</name>
    <dbReference type="NCBI Taxonomy" id="2569539"/>
    <lineage>
        <taxon>Bacteria</taxon>
        <taxon>Pseudomonadati</taxon>
        <taxon>Pseudomonadota</taxon>
        <taxon>Gammaproteobacteria</taxon>
        <taxon>Alteromonadales</taxon>
        <taxon>Ferrimonadaceae</taxon>
        <taxon>Ferrimonas</taxon>
    </lineage>
</organism>
<feature type="transmembrane region" description="Helical" evidence="8">
    <location>
        <begin position="294"/>
        <end position="315"/>
    </location>
</feature>